<comment type="caution">
    <text evidence="7">The sequence shown here is derived from an EMBL/GenBank/DDBJ whole genome shotgun (WGS) entry which is preliminary data.</text>
</comment>
<dbReference type="EMBL" id="LBVV01000001">
    <property type="protein sequence ID" value="KKQ95458.1"/>
    <property type="molecule type" value="Genomic_DNA"/>
</dbReference>
<dbReference type="PROSITE" id="PS50885">
    <property type="entry name" value="HAMP"/>
    <property type="match status" value="1"/>
</dbReference>
<feature type="transmembrane region" description="Helical" evidence="4">
    <location>
        <begin position="319"/>
        <end position="342"/>
    </location>
</feature>
<dbReference type="CDD" id="cd06225">
    <property type="entry name" value="HAMP"/>
    <property type="match status" value="1"/>
</dbReference>
<keyword evidence="1 3" id="KW-0807">Transducer</keyword>
<evidence type="ECO:0008006" key="9">
    <source>
        <dbReference type="Google" id="ProtNLM"/>
    </source>
</evidence>
<evidence type="ECO:0000313" key="8">
    <source>
        <dbReference type="Proteomes" id="UP000034207"/>
    </source>
</evidence>
<dbReference type="STRING" id="1618345.UT18_C0001G0045"/>
<reference evidence="7" key="1">
    <citation type="journal article" date="2015" name="Nature">
        <title>rRNA introns, odd ribosomes, and small enigmatic genomes across a large radiation of phyla.</title>
        <authorList>
            <person name="Brown C.T."/>
            <person name="Hug L.A."/>
            <person name="Thomas B.C."/>
            <person name="Sharon I."/>
            <person name="Castelle C.J."/>
            <person name="Singh A."/>
            <person name="Wilkins M.J."/>
            <person name="Williams K.H."/>
            <person name="Banfield J.F."/>
        </authorList>
    </citation>
    <scope>NUCLEOTIDE SEQUENCE [LARGE SCALE GENOMIC DNA]</scope>
</reference>
<evidence type="ECO:0000259" key="6">
    <source>
        <dbReference type="PROSITE" id="PS50885"/>
    </source>
</evidence>
<evidence type="ECO:0000256" key="1">
    <source>
        <dbReference type="ARBA" id="ARBA00023224"/>
    </source>
</evidence>
<dbReference type="PROSITE" id="PS50111">
    <property type="entry name" value="CHEMOTAXIS_TRANSDUC_2"/>
    <property type="match status" value="1"/>
</dbReference>
<dbReference type="SMART" id="SM00304">
    <property type="entry name" value="HAMP"/>
    <property type="match status" value="1"/>
</dbReference>
<dbReference type="Pfam" id="PF00015">
    <property type="entry name" value="MCPsignal"/>
    <property type="match status" value="1"/>
</dbReference>
<protein>
    <recommendedName>
        <fullName evidence="9">Methyl-accepting chemotaxis protein</fullName>
    </recommendedName>
</protein>
<dbReference type="Pfam" id="PF17201">
    <property type="entry name" value="Cache_3-Cache_2"/>
    <property type="match status" value="1"/>
</dbReference>
<dbReference type="InterPro" id="IPR004089">
    <property type="entry name" value="MCPsignal_dom"/>
</dbReference>
<keyword evidence="4" id="KW-1133">Transmembrane helix</keyword>
<evidence type="ECO:0000313" key="7">
    <source>
        <dbReference type="EMBL" id="KKQ95458.1"/>
    </source>
</evidence>
<evidence type="ECO:0000256" key="2">
    <source>
        <dbReference type="ARBA" id="ARBA00029447"/>
    </source>
</evidence>
<dbReference type="InterPro" id="IPR033462">
    <property type="entry name" value="Cache_3-Cache_2"/>
</dbReference>
<accession>A0A0G0LU27</accession>
<dbReference type="Gene3D" id="1.10.287.950">
    <property type="entry name" value="Methyl-accepting chemotaxis protein"/>
    <property type="match status" value="1"/>
</dbReference>
<proteinExistence type="inferred from homology"/>
<dbReference type="Proteomes" id="UP000034207">
    <property type="component" value="Unassembled WGS sequence"/>
</dbReference>
<dbReference type="PANTHER" id="PTHR32089:SF112">
    <property type="entry name" value="LYSOZYME-LIKE PROTEIN-RELATED"/>
    <property type="match status" value="1"/>
</dbReference>
<organism evidence="7 8">
    <name type="scientific">candidate division CPR2 bacterium GW2011_GWC2_39_10</name>
    <dbReference type="NCBI Taxonomy" id="1618345"/>
    <lineage>
        <taxon>Bacteria</taxon>
        <taxon>Bacteria division CPR2</taxon>
    </lineage>
</organism>
<feature type="domain" description="Methyl-accepting transducer" evidence="5">
    <location>
        <begin position="411"/>
        <end position="633"/>
    </location>
</feature>
<dbReference type="SMART" id="SM00283">
    <property type="entry name" value="MA"/>
    <property type="match status" value="1"/>
</dbReference>
<keyword evidence="4" id="KW-0812">Transmembrane</keyword>
<dbReference type="Pfam" id="PF00672">
    <property type="entry name" value="HAMP"/>
    <property type="match status" value="1"/>
</dbReference>
<dbReference type="GO" id="GO:0016020">
    <property type="term" value="C:membrane"/>
    <property type="evidence" value="ECO:0007669"/>
    <property type="project" value="InterPro"/>
</dbReference>
<dbReference type="Gene3D" id="3.30.450.20">
    <property type="entry name" value="PAS domain"/>
    <property type="match status" value="1"/>
</dbReference>
<dbReference type="CDD" id="cd12912">
    <property type="entry name" value="PDC2_MCP_like"/>
    <property type="match status" value="1"/>
</dbReference>
<feature type="domain" description="HAMP" evidence="6">
    <location>
        <begin position="346"/>
        <end position="399"/>
    </location>
</feature>
<dbReference type="InterPro" id="IPR003660">
    <property type="entry name" value="HAMP_dom"/>
</dbReference>
<dbReference type="CDD" id="cd11386">
    <property type="entry name" value="MCP_signal"/>
    <property type="match status" value="1"/>
</dbReference>
<keyword evidence="4" id="KW-0472">Membrane</keyword>
<gene>
    <name evidence="7" type="ORF">UT18_C0001G0045</name>
</gene>
<evidence type="ECO:0000256" key="4">
    <source>
        <dbReference type="SAM" id="Phobius"/>
    </source>
</evidence>
<dbReference type="PANTHER" id="PTHR32089">
    <property type="entry name" value="METHYL-ACCEPTING CHEMOTAXIS PROTEIN MCPB"/>
    <property type="match status" value="1"/>
</dbReference>
<comment type="similarity">
    <text evidence="2">Belongs to the methyl-accepting chemotaxis (MCP) protein family.</text>
</comment>
<sequence length="674" mass="71968">MVTLPVFGGGIYTYFSSDAGLWKLVTKNIQQQTDLGYHMVDAIYKQMTEQAKTDHTILKNEFSNSGTASLDDLDKMSLLITDQETNIASTTSIPTMKIGGGKIYGNDKIVNKVKTMISCNSAILQLAPEGLVRISTTVTTSDGKNAAGTSIPNTSLVYAAISKGENFSGRTNVLGINKWVETTPIKDPSGKTIGALMNCINETAYREEIKKFLSDLKIGTSGYFYILDKDGNYILSKEKKEDGKNVKDKKDSTGQNIIQKVIETAIGKKDGEISVLSYSGKDTSEDTRNKAIITTTTTYSPWGWVMGANIYRNDYNGGIMQIALTTVFCSIGAVSMAFFVSYKFGKSIAKKLSKLGNSMQKVAEGDLTIKIDSDVEKNEIGKITLAFGSMINSLRGMVFGITESTNILTDTAKQLSSSASDVNEATQRVSSGVKESTGFSQNLAKQTTAVSGGAKDLAQQAGKGSEAAQQAGFKMQALADAVNKSSENVTALGEKSKQIVQIVETISNIASQTNLLALNAAIEAARAGEAGRGFAVVADEVRKLAEESQTATENIGGLITEISSRTSESVKSMAVGQNAVMEGGQVVAEALESLETIVIKIGTITSSIETVSALAEQSSASAQQMGAGVQQTSASMQQVVSIAEKLTATSEQLEKLVSQFKLDHEIEDKEDRNY</sequence>
<name>A0A0G0LU27_UNCC2</name>
<dbReference type="GO" id="GO:0007165">
    <property type="term" value="P:signal transduction"/>
    <property type="evidence" value="ECO:0007669"/>
    <property type="project" value="UniProtKB-KW"/>
</dbReference>
<evidence type="ECO:0000256" key="3">
    <source>
        <dbReference type="PROSITE-ProRule" id="PRU00284"/>
    </source>
</evidence>
<evidence type="ECO:0000259" key="5">
    <source>
        <dbReference type="PROSITE" id="PS50111"/>
    </source>
</evidence>
<dbReference type="AlphaFoldDB" id="A0A0G0LU27"/>
<dbReference type="SUPFAM" id="SSF58104">
    <property type="entry name" value="Methyl-accepting chemotaxis protein (MCP) signaling domain"/>
    <property type="match status" value="1"/>
</dbReference>